<evidence type="ECO:0000256" key="7">
    <source>
        <dbReference type="PROSITE-ProRule" id="PRU01360"/>
    </source>
</evidence>
<keyword evidence="4 7" id="KW-0812">Transmembrane</keyword>
<dbReference type="GO" id="GO:0009279">
    <property type="term" value="C:cell outer membrane"/>
    <property type="evidence" value="ECO:0007669"/>
    <property type="project" value="UniProtKB-SubCell"/>
</dbReference>
<keyword evidence="11" id="KW-1185">Reference proteome</keyword>
<dbReference type="InterPro" id="IPR036942">
    <property type="entry name" value="Beta-barrel_TonB_sf"/>
</dbReference>
<dbReference type="InterPro" id="IPR037066">
    <property type="entry name" value="Plug_dom_sf"/>
</dbReference>
<accession>A0A5D4HC07</accession>
<keyword evidence="5 7" id="KW-0472">Membrane</keyword>
<evidence type="ECO:0000256" key="4">
    <source>
        <dbReference type="ARBA" id="ARBA00022692"/>
    </source>
</evidence>
<keyword evidence="3 7" id="KW-1134">Transmembrane beta strand</keyword>
<reference evidence="10 11" key="1">
    <citation type="submission" date="2019-08" db="EMBL/GenBank/DDBJ databases">
        <title>Phlebobacter frassis gen. nov. sp. nov., a new member of family Sphingobacteriaceae isolated from sand fly rearing media.</title>
        <authorList>
            <person name="Kakumanu M.L."/>
            <person name="Marayati B.F."/>
            <person name="Wada-Katsumata A."/>
            <person name="Wasserberg G."/>
            <person name="Schal C."/>
            <person name="Apperson C.S."/>
            <person name="Ponnusamy L."/>
        </authorList>
    </citation>
    <scope>NUCLEOTIDE SEQUENCE [LARGE SCALE GENOMIC DNA]</scope>
    <source>
        <strain evidence="10 11">SSI9</strain>
    </source>
</reference>
<dbReference type="InterPro" id="IPR023996">
    <property type="entry name" value="TonB-dep_OMP_SusC/RagA"/>
</dbReference>
<dbReference type="Pfam" id="PF13715">
    <property type="entry name" value="CarbopepD_reg_2"/>
    <property type="match status" value="1"/>
</dbReference>
<evidence type="ECO:0000313" key="10">
    <source>
        <dbReference type="EMBL" id="TYR37872.1"/>
    </source>
</evidence>
<evidence type="ECO:0000256" key="5">
    <source>
        <dbReference type="ARBA" id="ARBA00023136"/>
    </source>
</evidence>
<dbReference type="InterPro" id="IPR039426">
    <property type="entry name" value="TonB-dep_rcpt-like"/>
</dbReference>
<sequence length="1147" mass="127243">MYEKITSTLNGVLKRQVLMRIQLTLTIIIFFAMQVGANSVAQHYVTLQREGISIKEVFREIKKQTDLTVFYSAKRLNDSRKVNVNLKNADIETVLHNCLQGLPLTYVIMDKTIVLKGADTQISKHKNKEAPNRQLTSITQQQSVTGTVRDVDGNPLAGISVSVAGTSTTTATTEDGRYSISAKPDATLVFQSVGFVRQEERISGRLAVDVTLTQEISDLDEVVVVGYGTAKRKDFTGSVGSMNLENSPVAMAPNLNVLEALKGSISGLNIGATNSAGGEPAMQIRGQNSIHGTNTPLIVLDGVIFMGSLSDINPNDIATIDVLKDATSAAAYGSRSANGVIAVSTKRGRTGKPMISFNTSIGFQEWQNRPVMLRGEEWLEMVNARNQYTPGTTSWLKSGELANREAGLETIWQDEISRTGVMQNYQAAISGATENLNYYLSTSFDDNKSIVVGDQFNRVALLGKIKADITKWLEVGVDAGFSKRDYSSVAANINQAQTMSPYGVMYRDDQGNLEKYPYTQAGINPLWGVTDGTRDNEDYLYNYRLNSHAVVKVPWVEGLSFRVNYLLNQDETHYGNFYYEDFYVQEGESPDRYSRETLQGLLTNANGTIEKRKGNSYIWDNILNFTRTFDKHSLDITLVATRDHMKYERYVMTGRDFAANGNTILGLQGLHKATVQRIDYDGTDANNLATRNYERSNIGYLGRLNYSFDDKYYFTGSYRRDGASVFGTENKWANFFGAGFSWRITNEAFMESIKGLNDLKLKISWGQNGNQGLPPYGTLSTVENAASGGARYEFSNTPGRIYYGLYQGKLGNASLGWETTSSWNAGFESAWLGNRVFADLDLYFAKTTDQIFTRNIPVMTGFKTMMTSMGQVNNSGVEATVRTVNVQKPNISWTTTLTFWKNFNKLVSLYGDDLDGDGREDDDIANGLFIGKPLNAIYGYEQIGIVQEDDTEYMELTGAAPGAPKYRDLDGVPGITATDRKILGYAMENFRLNFSSNLTYKNFGFYVMVTGTFGGNNMFLKRNPAAYLVNGTSRFNDNVHYIPYWTADNPSNEYPSALFAGDGRFLGLQNRGFVRIQDLTLSYKFDQPWMSAANIGSLKVFATAKNLATFTDWFGGDPETGGRIRESEAGDRLPVASTYSLGINLSF</sequence>
<dbReference type="SUPFAM" id="SSF49464">
    <property type="entry name" value="Carboxypeptidase regulatory domain-like"/>
    <property type="match status" value="1"/>
</dbReference>
<organism evidence="10 11">
    <name type="scientific">Sphingobacterium phlebotomi</name>
    <dbReference type="NCBI Taxonomy" id="2605433"/>
    <lineage>
        <taxon>Bacteria</taxon>
        <taxon>Pseudomonadati</taxon>
        <taxon>Bacteroidota</taxon>
        <taxon>Sphingobacteriia</taxon>
        <taxon>Sphingobacteriales</taxon>
        <taxon>Sphingobacteriaceae</taxon>
        <taxon>Sphingobacterium</taxon>
    </lineage>
</organism>
<feature type="transmembrane region" description="Helical" evidence="8">
    <location>
        <begin position="21"/>
        <end position="41"/>
    </location>
</feature>
<evidence type="ECO:0000256" key="2">
    <source>
        <dbReference type="ARBA" id="ARBA00022448"/>
    </source>
</evidence>
<protein>
    <submittedName>
        <fullName evidence="10">SusC/RagA family TonB-linked outer membrane protein</fullName>
    </submittedName>
</protein>
<dbReference type="InterPro" id="IPR008969">
    <property type="entry name" value="CarboxyPept-like_regulatory"/>
</dbReference>
<dbReference type="Gene3D" id="2.60.40.1120">
    <property type="entry name" value="Carboxypeptidase-like, regulatory domain"/>
    <property type="match status" value="1"/>
</dbReference>
<dbReference type="AlphaFoldDB" id="A0A5D4HC07"/>
<dbReference type="EMBL" id="VTAV01000001">
    <property type="protein sequence ID" value="TYR37872.1"/>
    <property type="molecule type" value="Genomic_DNA"/>
</dbReference>
<keyword evidence="2 7" id="KW-0813">Transport</keyword>
<evidence type="ECO:0000256" key="6">
    <source>
        <dbReference type="ARBA" id="ARBA00023237"/>
    </source>
</evidence>
<feature type="domain" description="Secretin/TonB short N-terminal" evidence="9">
    <location>
        <begin position="67"/>
        <end position="118"/>
    </location>
</feature>
<comment type="similarity">
    <text evidence="7">Belongs to the TonB-dependent receptor family.</text>
</comment>
<dbReference type="Proteomes" id="UP000322362">
    <property type="component" value="Unassembled WGS sequence"/>
</dbReference>
<dbReference type="NCBIfam" id="TIGR04056">
    <property type="entry name" value="OMP_RagA_SusC"/>
    <property type="match status" value="1"/>
</dbReference>
<evidence type="ECO:0000256" key="8">
    <source>
        <dbReference type="SAM" id="Phobius"/>
    </source>
</evidence>
<dbReference type="SMART" id="SM00965">
    <property type="entry name" value="STN"/>
    <property type="match status" value="1"/>
</dbReference>
<dbReference type="RefSeq" id="WP_148917337.1">
    <property type="nucleotide sequence ID" value="NZ_VTAV01000001.1"/>
</dbReference>
<dbReference type="Pfam" id="PF07715">
    <property type="entry name" value="Plug"/>
    <property type="match status" value="1"/>
</dbReference>
<dbReference type="PROSITE" id="PS52016">
    <property type="entry name" value="TONB_DEPENDENT_REC_3"/>
    <property type="match status" value="1"/>
</dbReference>
<gene>
    <name evidence="10" type="ORF">FXV77_00875</name>
</gene>
<dbReference type="Pfam" id="PF07660">
    <property type="entry name" value="STN"/>
    <property type="match status" value="1"/>
</dbReference>
<dbReference type="SUPFAM" id="SSF56935">
    <property type="entry name" value="Porins"/>
    <property type="match status" value="1"/>
</dbReference>
<keyword evidence="6 7" id="KW-0998">Cell outer membrane</keyword>
<evidence type="ECO:0000313" key="11">
    <source>
        <dbReference type="Proteomes" id="UP000322362"/>
    </source>
</evidence>
<evidence type="ECO:0000256" key="1">
    <source>
        <dbReference type="ARBA" id="ARBA00004571"/>
    </source>
</evidence>
<evidence type="ECO:0000259" key="9">
    <source>
        <dbReference type="SMART" id="SM00965"/>
    </source>
</evidence>
<dbReference type="Gene3D" id="2.170.130.10">
    <property type="entry name" value="TonB-dependent receptor, plug domain"/>
    <property type="match status" value="1"/>
</dbReference>
<dbReference type="Gene3D" id="2.40.170.20">
    <property type="entry name" value="TonB-dependent receptor, beta-barrel domain"/>
    <property type="match status" value="1"/>
</dbReference>
<comment type="subcellular location">
    <subcellularLocation>
        <location evidence="1 7">Cell outer membrane</location>
        <topology evidence="1 7">Multi-pass membrane protein</topology>
    </subcellularLocation>
</comment>
<keyword evidence="8" id="KW-1133">Transmembrane helix</keyword>
<comment type="caution">
    <text evidence="10">The sequence shown here is derived from an EMBL/GenBank/DDBJ whole genome shotgun (WGS) entry which is preliminary data.</text>
</comment>
<proteinExistence type="inferred from homology"/>
<dbReference type="InterPro" id="IPR011662">
    <property type="entry name" value="Secretin/TonB_short_N"/>
</dbReference>
<evidence type="ECO:0000256" key="3">
    <source>
        <dbReference type="ARBA" id="ARBA00022452"/>
    </source>
</evidence>
<dbReference type="InterPro" id="IPR012910">
    <property type="entry name" value="Plug_dom"/>
</dbReference>
<name>A0A5D4HC07_9SPHI</name>